<dbReference type="EMBL" id="CP001344">
    <property type="protein sequence ID" value="ACL45325.1"/>
    <property type="molecule type" value="Genomic_DNA"/>
</dbReference>
<organism evidence="2">
    <name type="scientific">Cyanothece sp. (strain PCC 7425 / ATCC 29141)</name>
    <dbReference type="NCBI Taxonomy" id="395961"/>
    <lineage>
        <taxon>Bacteria</taxon>
        <taxon>Bacillati</taxon>
        <taxon>Cyanobacteriota</taxon>
        <taxon>Cyanophyceae</taxon>
        <taxon>Gomontiellales</taxon>
        <taxon>Cyanothecaceae</taxon>
        <taxon>Cyanothece</taxon>
    </lineage>
</organism>
<name>B8HLW5_CYAP4</name>
<feature type="compositionally biased region" description="Low complexity" evidence="1">
    <location>
        <begin position="282"/>
        <end position="296"/>
    </location>
</feature>
<protein>
    <recommendedName>
        <fullName evidence="3">Glycine zipper domain-containing protein</fullName>
    </recommendedName>
</protein>
<evidence type="ECO:0008006" key="3">
    <source>
        <dbReference type="Google" id="ProtNLM"/>
    </source>
</evidence>
<sequence>MTSTSVNCSPGYESADAARSLIPAFLIHAITGRLRLRIERLRQDKAYGVCLQQQIQSLAGVVSIRVNPEAGSIVVDYQVVMGQEAQTQAELLKVLQEVCNLHVQFPKGSLPTTALVTEPLASPQPAATATEPFPGIDLAPREIESKLKEIGGAVLGGAAGDLVGGAIGGAAGAAVMGPPGAILGSQMGVFVGGVIGAKLGAETITQLDQLQSDPASSPEVLTGKVTASLTKRAGEKIGETTGELVGGMVGRVVLGPTGEIVGTIVGGAIAGQLGEDALQQQPAETTETAEAATPEEMASKTNSWLEKTAKGFVGETASATIGGALGSLALGPQGKEVGMKLGNRISRFIDWEGKEKPSPDKPAPELPPPAS</sequence>
<feature type="compositionally biased region" description="Basic and acidic residues" evidence="1">
    <location>
        <begin position="350"/>
        <end position="363"/>
    </location>
</feature>
<dbReference type="Pfam" id="PF19991">
    <property type="entry name" value="HMA_2"/>
    <property type="match status" value="1"/>
</dbReference>
<evidence type="ECO:0000313" key="2">
    <source>
        <dbReference type="EMBL" id="ACL45325.1"/>
    </source>
</evidence>
<accession>B8HLW5</accession>
<dbReference type="AlphaFoldDB" id="B8HLW5"/>
<dbReference type="eggNOG" id="COG2217">
    <property type="taxonomic scope" value="Bacteria"/>
</dbReference>
<gene>
    <name evidence="2" type="ordered locus">Cyan7425_2990</name>
</gene>
<proteinExistence type="predicted"/>
<feature type="region of interest" description="Disordered" evidence="1">
    <location>
        <begin position="278"/>
        <end position="299"/>
    </location>
</feature>
<dbReference type="HOGENOM" id="CLU_745397_0_0_3"/>
<dbReference type="OrthoDB" id="564865at2"/>
<reference evidence="2" key="1">
    <citation type="submission" date="2009-01" db="EMBL/GenBank/DDBJ databases">
        <title>Complete sequence of chromosome Cyanothece sp. PCC 7425.</title>
        <authorList>
            <consortium name="US DOE Joint Genome Institute"/>
            <person name="Lucas S."/>
            <person name="Copeland A."/>
            <person name="Lapidus A."/>
            <person name="Glavina del Rio T."/>
            <person name="Dalin E."/>
            <person name="Tice H."/>
            <person name="Bruce D."/>
            <person name="Goodwin L."/>
            <person name="Pitluck S."/>
            <person name="Sims D."/>
            <person name="Meineke L."/>
            <person name="Brettin T."/>
            <person name="Detter J.C."/>
            <person name="Han C."/>
            <person name="Larimer F."/>
            <person name="Land M."/>
            <person name="Hauser L."/>
            <person name="Kyrpides N."/>
            <person name="Ovchinnikova G."/>
            <person name="Liberton M."/>
            <person name="Stoeckel J."/>
            <person name="Banerjee A."/>
            <person name="Singh A."/>
            <person name="Page L."/>
            <person name="Sato H."/>
            <person name="Zhao L."/>
            <person name="Sherman L."/>
            <person name="Pakrasi H."/>
            <person name="Richardson P."/>
        </authorList>
    </citation>
    <scope>NUCLEOTIDE SEQUENCE</scope>
    <source>
        <strain evidence="2">PCC 7425</strain>
    </source>
</reference>
<evidence type="ECO:0000256" key="1">
    <source>
        <dbReference type="SAM" id="MobiDB-lite"/>
    </source>
</evidence>
<dbReference type="KEGG" id="cyn:Cyan7425_2990"/>
<feature type="region of interest" description="Disordered" evidence="1">
    <location>
        <begin position="350"/>
        <end position="371"/>
    </location>
</feature>